<feature type="transmembrane region" description="Helical" evidence="1">
    <location>
        <begin position="125"/>
        <end position="143"/>
    </location>
</feature>
<sequence>MDAQPQPVAPPPAPLPAAPPPLARRLATPLATLTAVAAAWTYVGLVDPNEPGHYPVCPMLRFTGILCPGCGGLRSAHAVVHGDIATALGANALAVAGYGVFAVLMALWLVRAVRGLPVRVTAGPVWWWALGAVLVIFTVVRNLPFGAALAP</sequence>
<evidence type="ECO:0000313" key="3">
    <source>
        <dbReference type="Proteomes" id="UP000619486"/>
    </source>
</evidence>
<organism evidence="2 3">
    <name type="scientific">Streptomyces purpureus</name>
    <dbReference type="NCBI Taxonomy" id="1951"/>
    <lineage>
        <taxon>Bacteria</taxon>
        <taxon>Bacillati</taxon>
        <taxon>Actinomycetota</taxon>
        <taxon>Actinomycetes</taxon>
        <taxon>Kitasatosporales</taxon>
        <taxon>Streptomycetaceae</taxon>
        <taxon>Streptomyces</taxon>
    </lineage>
</organism>
<proteinExistence type="predicted"/>
<keyword evidence="1" id="KW-0812">Transmembrane</keyword>
<evidence type="ECO:0000313" key="2">
    <source>
        <dbReference type="EMBL" id="GGT23463.1"/>
    </source>
</evidence>
<protein>
    <submittedName>
        <fullName evidence="2">Membrane protein</fullName>
    </submittedName>
</protein>
<dbReference type="InterPro" id="IPR021215">
    <property type="entry name" value="DUF2752"/>
</dbReference>
<dbReference type="Pfam" id="PF10825">
    <property type="entry name" value="DUF2752"/>
    <property type="match status" value="1"/>
</dbReference>
<feature type="transmembrane region" description="Helical" evidence="1">
    <location>
        <begin position="92"/>
        <end position="113"/>
    </location>
</feature>
<dbReference type="Proteomes" id="UP000619486">
    <property type="component" value="Unassembled WGS sequence"/>
</dbReference>
<gene>
    <name evidence="2" type="ORF">GCM10014713_15390</name>
</gene>
<keyword evidence="1" id="KW-1133">Transmembrane helix</keyword>
<evidence type="ECO:0000256" key="1">
    <source>
        <dbReference type="SAM" id="Phobius"/>
    </source>
</evidence>
<name>A0A918LMS5_9ACTN</name>
<dbReference type="AlphaFoldDB" id="A0A918LMS5"/>
<accession>A0A918LMS5</accession>
<dbReference type="RefSeq" id="WP_019885475.1">
    <property type="nucleotide sequence ID" value="NZ_BMQQ01000004.1"/>
</dbReference>
<reference evidence="2" key="1">
    <citation type="journal article" date="2014" name="Int. J. Syst. Evol. Microbiol.">
        <title>Complete genome sequence of Corynebacterium casei LMG S-19264T (=DSM 44701T), isolated from a smear-ripened cheese.</title>
        <authorList>
            <consortium name="US DOE Joint Genome Institute (JGI-PGF)"/>
            <person name="Walter F."/>
            <person name="Albersmeier A."/>
            <person name="Kalinowski J."/>
            <person name="Ruckert C."/>
        </authorList>
    </citation>
    <scope>NUCLEOTIDE SEQUENCE</scope>
    <source>
        <strain evidence="2">JCM 3172</strain>
    </source>
</reference>
<dbReference type="EMBL" id="BMQQ01000004">
    <property type="protein sequence ID" value="GGT23463.1"/>
    <property type="molecule type" value="Genomic_DNA"/>
</dbReference>
<reference evidence="2" key="2">
    <citation type="submission" date="2020-09" db="EMBL/GenBank/DDBJ databases">
        <authorList>
            <person name="Sun Q."/>
            <person name="Ohkuma M."/>
        </authorList>
    </citation>
    <scope>NUCLEOTIDE SEQUENCE</scope>
    <source>
        <strain evidence="2">JCM 3172</strain>
    </source>
</reference>
<keyword evidence="1" id="KW-0472">Membrane</keyword>
<keyword evidence="3" id="KW-1185">Reference proteome</keyword>
<comment type="caution">
    <text evidence="2">The sequence shown here is derived from an EMBL/GenBank/DDBJ whole genome shotgun (WGS) entry which is preliminary data.</text>
</comment>